<protein>
    <submittedName>
        <fullName evidence="1">Uncharacterized protein</fullName>
    </submittedName>
</protein>
<keyword evidence="2" id="KW-1185">Reference proteome</keyword>
<name>A0AA39MDS4_9AGAR</name>
<comment type="caution">
    <text evidence="1">The sequence shown here is derived from an EMBL/GenBank/DDBJ whole genome shotgun (WGS) entry which is preliminary data.</text>
</comment>
<sequence length="133" mass="14649">MSVLNACLKVANIAEASGVPSYVENVAKVAVVVFKLLDIRLHSIRKRERTRRVPRNSVRVLQTQLSSSTPSSVCKENGELRVISIFAGAGEMAQLGRDLHRTRIYGITGRFIGVPYAISGSRKNMGPIWVRSI</sequence>
<dbReference type="Proteomes" id="UP001175226">
    <property type="component" value="Unassembled WGS sequence"/>
</dbReference>
<reference evidence="1" key="1">
    <citation type="submission" date="2023-06" db="EMBL/GenBank/DDBJ databases">
        <authorList>
            <consortium name="Lawrence Berkeley National Laboratory"/>
            <person name="Ahrendt S."/>
            <person name="Sahu N."/>
            <person name="Indic B."/>
            <person name="Wong-Bajracharya J."/>
            <person name="Merenyi Z."/>
            <person name="Ke H.-M."/>
            <person name="Monk M."/>
            <person name="Kocsube S."/>
            <person name="Drula E."/>
            <person name="Lipzen A."/>
            <person name="Balint B."/>
            <person name="Henrissat B."/>
            <person name="Andreopoulos B."/>
            <person name="Martin F.M."/>
            <person name="Harder C.B."/>
            <person name="Rigling D."/>
            <person name="Ford K.L."/>
            <person name="Foster G.D."/>
            <person name="Pangilinan J."/>
            <person name="Papanicolaou A."/>
            <person name="Barry K."/>
            <person name="LaButti K."/>
            <person name="Viragh M."/>
            <person name="Koriabine M."/>
            <person name="Yan M."/>
            <person name="Riley R."/>
            <person name="Champramary S."/>
            <person name="Plett K.L."/>
            <person name="Tsai I.J."/>
            <person name="Slot J."/>
            <person name="Sipos G."/>
            <person name="Plett J."/>
            <person name="Nagy L.G."/>
            <person name="Grigoriev I.V."/>
        </authorList>
    </citation>
    <scope>NUCLEOTIDE SEQUENCE</scope>
    <source>
        <strain evidence="1">FPL87.14</strain>
    </source>
</reference>
<proteinExistence type="predicted"/>
<dbReference type="AlphaFoldDB" id="A0AA39MDS4"/>
<accession>A0AA39MDS4</accession>
<evidence type="ECO:0000313" key="2">
    <source>
        <dbReference type="Proteomes" id="UP001175226"/>
    </source>
</evidence>
<gene>
    <name evidence="1" type="ORF">EV421DRAFT_2042137</name>
</gene>
<dbReference type="EMBL" id="JAUEPT010000176">
    <property type="protein sequence ID" value="KAK0430024.1"/>
    <property type="molecule type" value="Genomic_DNA"/>
</dbReference>
<evidence type="ECO:0000313" key="1">
    <source>
        <dbReference type="EMBL" id="KAK0430024.1"/>
    </source>
</evidence>
<organism evidence="1 2">
    <name type="scientific">Armillaria borealis</name>
    <dbReference type="NCBI Taxonomy" id="47425"/>
    <lineage>
        <taxon>Eukaryota</taxon>
        <taxon>Fungi</taxon>
        <taxon>Dikarya</taxon>
        <taxon>Basidiomycota</taxon>
        <taxon>Agaricomycotina</taxon>
        <taxon>Agaricomycetes</taxon>
        <taxon>Agaricomycetidae</taxon>
        <taxon>Agaricales</taxon>
        <taxon>Marasmiineae</taxon>
        <taxon>Physalacriaceae</taxon>
        <taxon>Armillaria</taxon>
    </lineage>
</organism>